<dbReference type="AlphaFoldDB" id="A0A1G9YDG1"/>
<dbReference type="STRING" id="146817.SAMN04488502_11170"/>
<feature type="domain" description="Response regulatory" evidence="8">
    <location>
        <begin position="5"/>
        <end position="117"/>
    </location>
</feature>
<dbReference type="SMART" id="SM00862">
    <property type="entry name" value="Trans_reg_C"/>
    <property type="match status" value="1"/>
</dbReference>
<evidence type="ECO:0000256" key="1">
    <source>
        <dbReference type="ARBA" id="ARBA00022553"/>
    </source>
</evidence>
<evidence type="ECO:0000259" key="9">
    <source>
        <dbReference type="PROSITE" id="PS51755"/>
    </source>
</evidence>
<keyword evidence="4 7" id="KW-0238">DNA-binding</keyword>
<dbReference type="EMBL" id="FNHB01000011">
    <property type="protein sequence ID" value="SDN07202.1"/>
    <property type="molecule type" value="Genomic_DNA"/>
</dbReference>
<dbReference type="GO" id="GO:0032993">
    <property type="term" value="C:protein-DNA complex"/>
    <property type="evidence" value="ECO:0007669"/>
    <property type="project" value="TreeGrafter"/>
</dbReference>
<gene>
    <name evidence="10" type="ORF">SAMN04488502_11170</name>
</gene>
<evidence type="ECO:0000256" key="6">
    <source>
        <dbReference type="PROSITE-ProRule" id="PRU00169"/>
    </source>
</evidence>
<accession>A0A1G9YDG1</accession>
<dbReference type="InterPro" id="IPR039420">
    <property type="entry name" value="WalR-like"/>
</dbReference>
<dbReference type="PROSITE" id="PS51755">
    <property type="entry name" value="OMPR_PHOB"/>
    <property type="match status" value="1"/>
</dbReference>
<evidence type="ECO:0000256" key="2">
    <source>
        <dbReference type="ARBA" id="ARBA00023012"/>
    </source>
</evidence>
<keyword evidence="1 6" id="KW-0597">Phosphoprotein</keyword>
<organism evidence="10 11">
    <name type="scientific">Dendrosporobacter quercicolus</name>
    <dbReference type="NCBI Taxonomy" id="146817"/>
    <lineage>
        <taxon>Bacteria</taxon>
        <taxon>Bacillati</taxon>
        <taxon>Bacillota</taxon>
        <taxon>Negativicutes</taxon>
        <taxon>Selenomonadales</taxon>
        <taxon>Sporomusaceae</taxon>
        <taxon>Dendrosporobacter</taxon>
    </lineage>
</organism>
<name>A0A1G9YDG1_9FIRM</name>
<evidence type="ECO:0000259" key="8">
    <source>
        <dbReference type="PROSITE" id="PS50110"/>
    </source>
</evidence>
<dbReference type="Proteomes" id="UP000214880">
    <property type="component" value="Unassembled WGS sequence"/>
</dbReference>
<dbReference type="GO" id="GO:0006355">
    <property type="term" value="P:regulation of DNA-templated transcription"/>
    <property type="evidence" value="ECO:0007669"/>
    <property type="project" value="InterPro"/>
</dbReference>
<dbReference type="InterPro" id="IPR001789">
    <property type="entry name" value="Sig_transdc_resp-reg_receiver"/>
</dbReference>
<dbReference type="GO" id="GO:0000156">
    <property type="term" value="F:phosphorelay response regulator activity"/>
    <property type="evidence" value="ECO:0007669"/>
    <property type="project" value="TreeGrafter"/>
</dbReference>
<dbReference type="PANTHER" id="PTHR48111">
    <property type="entry name" value="REGULATOR OF RPOS"/>
    <property type="match status" value="1"/>
</dbReference>
<dbReference type="Gene3D" id="3.40.50.2300">
    <property type="match status" value="1"/>
</dbReference>
<dbReference type="PROSITE" id="PS50110">
    <property type="entry name" value="RESPONSE_REGULATORY"/>
    <property type="match status" value="1"/>
</dbReference>
<keyword evidence="2" id="KW-0902">Two-component regulatory system</keyword>
<dbReference type="Pfam" id="PF00072">
    <property type="entry name" value="Response_reg"/>
    <property type="match status" value="1"/>
</dbReference>
<evidence type="ECO:0000256" key="4">
    <source>
        <dbReference type="ARBA" id="ARBA00023125"/>
    </source>
</evidence>
<dbReference type="Gene3D" id="1.10.10.10">
    <property type="entry name" value="Winged helix-like DNA-binding domain superfamily/Winged helix DNA-binding domain"/>
    <property type="match status" value="1"/>
</dbReference>
<keyword evidence="5" id="KW-0804">Transcription</keyword>
<dbReference type="CDD" id="cd17574">
    <property type="entry name" value="REC_OmpR"/>
    <property type="match status" value="1"/>
</dbReference>
<dbReference type="FunFam" id="3.40.50.2300:FF:000001">
    <property type="entry name" value="DNA-binding response regulator PhoB"/>
    <property type="match status" value="1"/>
</dbReference>
<keyword evidence="3" id="KW-0805">Transcription regulation</keyword>
<dbReference type="CDD" id="cd00383">
    <property type="entry name" value="trans_reg_C"/>
    <property type="match status" value="1"/>
</dbReference>
<dbReference type="FunFam" id="1.10.10.10:FF:000018">
    <property type="entry name" value="DNA-binding response regulator ResD"/>
    <property type="match status" value="1"/>
</dbReference>
<dbReference type="GO" id="GO:0005829">
    <property type="term" value="C:cytosol"/>
    <property type="evidence" value="ECO:0007669"/>
    <property type="project" value="TreeGrafter"/>
</dbReference>
<feature type="domain" description="OmpR/PhoB-type" evidence="9">
    <location>
        <begin position="125"/>
        <end position="221"/>
    </location>
</feature>
<evidence type="ECO:0000256" key="3">
    <source>
        <dbReference type="ARBA" id="ARBA00023015"/>
    </source>
</evidence>
<dbReference type="InterPro" id="IPR011006">
    <property type="entry name" value="CheY-like_superfamily"/>
</dbReference>
<dbReference type="InterPro" id="IPR036388">
    <property type="entry name" value="WH-like_DNA-bd_sf"/>
</dbReference>
<evidence type="ECO:0000256" key="5">
    <source>
        <dbReference type="ARBA" id="ARBA00023163"/>
    </source>
</evidence>
<dbReference type="InterPro" id="IPR001867">
    <property type="entry name" value="OmpR/PhoB-type_DNA-bd"/>
</dbReference>
<dbReference type="SMART" id="SM00448">
    <property type="entry name" value="REC"/>
    <property type="match status" value="1"/>
</dbReference>
<dbReference type="SUPFAM" id="SSF52172">
    <property type="entry name" value="CheY-like"/>
    <property type="match status" value="1"/>
</dbReference>
<dbReference type="RefSeq" id="WP_092074658.1">
    <property type="nucleotide sequence ID" value="NZ_FNHB01000011.1"/>
</dbReference>
<dbReference type="PANTHER" id="PTHR48111:SF73">
    <property type="entry name" value="ALKALINE PHOSPHATASE SYNTHESIS TRANSCRIPTIONAL REGULATORY PROTEIN PHOP"/>
    <property type="match status" value="1"/>
</dbReference>
<sequence>MVKETILIVDDEFRLRKLVGDFLRKAGYDVLEAENGQKALTLLSDNIALVILDIMMPGRDGWSVCREIRAKYNIPVIILTARSQEADELFGFEIGADEYITKPFSPQILVARVKALLRRTEIIADMPFQFGGLTINTAAHEVYLDEQPLNLTPKEYDLLLFLAMNRGKALSREQILERVWDYNYFGDLRTVDTHVNRLRIKLGTLSKWIQTVRGLGYIFEEIK</sequence>
<feature type="DNA-binding region" description="OmpR/PhoB-type" evidence="7">
    <location>
        <begin position="125"/>
        <end position="221"/>
    </location>
</feature>
<proteinExistence type="predicted"/>
<evidence type="ECO:0000313" key="10">
    <source>
        <dbReference type="EMBL" id="SDN07202.1"/>
    </source>
</evidence>
<feature type="modified residue" description="4-aspartylphosphate" evidence="6">
    <location>
        <position position="53"/>
    </location>
</feature>
<evidence type="ECO:0000313" key="11">
    <source>
        <dbReference type="Proteomes" id="UP000214880"/>
    </source>
</evidence>
<dbReference type="GO" id="GO:0000976">
    <property type="term" value="F:transcription cis-regulatory region binding"/>
    <property type="evidence" value="ECO:0007669"/>
    <property type="project" value="TreeGrafter"/>
</dbReference>
<protein>
    <submittedName>
        <fullName evidence="10">DNA-binding response regulator, OmpR family, contains REC and winged-helix (WHTH) domain</fullName>
    </submittedName>
</protein>
<keyword evidence="11" id="KW-1185">Reference proteome</keyword>
<dbReference type="OrthoDB" id="25887at2"/>
<evidence type="ECO:0000256" key="7">
    <source>
        <dbReference type="PROSITE-ProRule" id="PRU01091"/>
    </source>
</evidence>
<dbReference type="Pfam" id="PF00486">
    <property type="entry name" value="Trans_reg_C"/>
    <property type="match status" value="1"/>
</dbReference>
<dbReference type="Gene3D" id="6.10.250.690">
    <property type="match status" value="1"/>
</dbReference>
<reference evidence="10 11" key="1">
    <citation type="submission" date="2016-10" db="EMBL/GenBank/DDBJ databases">
        <authorList>
            <person name="de Groot N.N."/>
        </authorList>
    </citation>
    <scope>NUCLEOTIDE SEQUENCE [LARGE SCALE GENOMIC DNA]</scope>
    <source>
        <strain evidence="10 11">DSM 1736</strain>
    </source>
</reference>